<evidence type="ECO:0000256" key="4">
    <source>
        <dbReference type="ARBA" id="ARBA00022741"/>
    </source>
</evidence>
<comment type="catalytic activity">
    <reaction evidence="11 12">
        <text>ATP + H2O = ADP + phosphate + H(+)</text>
        <dbReference type="Rhea" id="RHEA:13065"/>
        <dbReference type="ChEBI" id="CHEBI:15377"/>
        <dbReference type="ChEBI" id="CHEBI:15378"/>
        <dbReference type="ChEBI" id="CHEBI:30616"/>
        <dbReference type="ChEBI" id="CHEBI:43474"/>
        <dbReference type="ChEBI" id="CHEBI:456216"/>
        <dbReference type="EC" id="5.6.2.4"/>
    </reaction>
</comment>
<dbReference type="InterPro" id="IPR042115">
    <property type="entry name" value="PriA_3primeBD_sf"/>
</dbReference>
<dbReference type="GO" id="GO:0008270">
    <property type="term" value="F:zinc ion binding"/>
    <property type="evidence" value="ECO:0007669"/>
    <property type="project" value="UniProtKB-UniRule"/>
</dbReference>
<keyword evidence="9 12" id="KW-0238">DNA-binding</keyword>
<proteinExistence type="inferred from homology"/>
<evidence type="ECO:0000256" key="2">
    <source>
        <dbReference type="ARBA" id="ARBA00022705"/>
    </source>
</evidence>
<feature type="binding site" evidence="12">
    <location>
        <position position="555"/>
    </location>
    <ligand>
        <name>Zn(2+)</name>
        <dbReference type="ChEBI" id="CHEBI:29105"/>
        <label>2</label>
    </ligand>
</feature>
<dbReference type="Proteomes" id="UP000256779">
    <property type="component" value="Unassembled WGS sequence"/>
</dbReference>
<dbReference type="GO" id="GO:0043138">
    <property type="term" value="F:3'-5' DNA helicase activity"/>
    <property type="evidence" value="ECO:0007669"/>
    <property type="project" value="UniProtKB-EC"/>
</dbReference>
<dbReference type="InterPro" id="IPR041236">
    <property type="entry name" value="PriA_C"/>
</dbReference>
<dbReference type="Pfam" id="PF00271">
    <property type="entry name" value="Helicase_C"/>
    <property type="match status" value="1"/>
</dbReference>
<feature type="binding site" evidence="12">
    <location>
        <position position="534"/>
    </location>
    <ligand>
        <name>Zn(2+)</name>
        <dbReference type="ChEBI" id="CHEBI:29105"/>
        <label>2</label>
    </ligand>
</feature>
<evidence type="ECO:0000256" key="6">
    <source>
        <dbReference type="ARBA" id="ARBA00022806"/>
    </source>
</evidence>
<dbReference type="Pfam" id="PF00270">
    <property type="entry name" value="DEAD"/>
    <property type="match status" value="1"/>
</dbReference>
<dbReference type="InterPro" id="IPR005259">
    <property type="entry name" value="PriA"/>
</dbReference>
<dbReference type="EC" id="5.6.2.4" evidence="12"/>
<evidence type="ECO:0000256" key="11">
    <source>
        <dbReference type="ARBA" id="ARBA00048988"/>
    </source>
</evidence>
<evidence type="ECO:0000256" key="10">
    <source>
        <dbReference type="ARBA" id="ARBA00023235"/>
    </source>
</evidence>
<feature type="binding site" evidence="12">
    <location>
        <position position="552"/>
    </location>
    <ligand>
        <name>Zn(2+)</name>
        <dbReference type="ChEBI" id="CHEBI:29105"/>
        <label>2</label>
    </ligand>
</feature>
<dbReference type="InterPro" id="IPR001650">
    <property type="entry name" value="Helicase_C-like"/>
</dbReference>
<dbReference type="AlphaFoldDB" id="A0A3D9KZW4"/>
<dbReference type="CDD" id="cd17929">
    <property type="entry name" value="DEXHc_priA"/>
    <property type="match status" value="1"/>
</dbReference>
<dbReference type="Pfam" id="PF18319">
    <property type="entry name" value="Zn_ribbon_PriA"/>
    <property type="match status" value="1"/>
</dbReference>
<dbReference type="NCBIfam" id="TIGR00595">
    <property type="entry name" value="priA"/>
    <property type="match status" value="1"/>
</dbReference>
<evidence type="ECO:0000256" key="3">
    <source>
        <dbReference type="ARBA" id="ARBA00022723"/>
    </source>
</evidence>
<dbReference type="InterPro" id="IPR040498">
    <property type="entry name" value="PriA_CRR"/>
</dbReference>
<evidence type="ECO:0000313" key="15">
    <source>
        <dbReference type="EMBL" id="RED96190.1"/>
    </source>
</evidence>
<feature type="binding site" evidence="12">
    <location>
        <position position="565"/>
    </location>
    <ligand>
        <name>Zn(2+)</name>
        <dbReference type="ChEBI" id="CHEBI:29105"/>
        <label>1</label>
    </ligand>
</feature>
<dbReference type="SMART" id="SM00490">
    <property type="entry name" value="HELICc"/>
    <property type="match status" value="1"/>
</dbReference>
<comment type="similarity">
    <text evidence="12">Belongs to the helicase family. PriA subfamily.</text>
</comment>
<dbReference type="GO" id="GO:0006302">
    <property type="term" value="P:double-strand break repair"/>
    <property type="evidence" value="ECO:0007669"/>
    <property type="project" value="InterPro"/>
</dbReference>
<evidence type="ECO:0000256" key="1">
    <source>
        <dbReference type="ARBA" id="ARBA00022515"/>
    </source>
</evidence>
<dbReference type="GO" id="GO:1990077">
    <property type="term" value="C:primosome complex"/>
    <property type="evidence" value="ECO:0007669"/>
    <property type="project" value="UniProtKB-UniRule"/>
</dbReference>
<evidence type="ECO:0000313" key="16">
    <source>
        <dbReference type="Proteomes" id="UP000256779"/>
    </source>
</evidence>
<dbReference type="InterPro" id="IPR014001">
    <property type="entry name" value="Helicase_ATP-bd"/>
</dbReference>
<keyword evidence="8 12" id="KW-0067">ATP-binding</keyword>
<protein>
    <recommendedName>
        <fullName evidence="12">Replication restart protein PriA</fullName>
    </recommendedName>
    <alternativeName>
        <fullName evidence="12">ATP-dependent DNA helicase PriA</fullName>
        <ecNumber evidence="12">5.6.2.4</ecNumber>
    </alternativeName>
    <alternativeName>
        <fullName evidence="12">DNA 3'-5' helicase PriA</fullName>
    </alternativeName>
</protein>
<evidence type="ECO:0000259" key="13">
    <source>
        <dbReference type="PROSITE" id="PS51192"/>
    </source>
</evidence>
<name>A0A3D9KZW4_MARFU</name>
<dbReference type="GO" id="GO:0006270">
    <property type="term" value="P:DNA replication initiation"/>
    <property type="evidence" value="ECO:0007669"/>
    <property type="project" value="TreeGrafter"/>
</dbReference>
<dbReference type="Pfam" id="PF17764">
    <property type="entry name" value="PriA_3primeBD"/>
    <property type="match status" value="1"/>
</dbReference>
<dbReference type="GO" id="GO:0006269">
    <property type="term" value="P:DNA replication, synthesis of primer"/>
    <property type="evidence" value="ECO:0007669"/>
    <property type="project" value="UniProtKB-KW"/>
</dbReference>
<sequence>MSFLEVILPLPLPGTFTYRYSPVLFPNPQIGARVIVQFGKRKIYTGIIHHVHDTVPDQYHPKEILDMVDQTPVVTAEQLSFFEWVSDYYMCSLGEVVNAAVPAGLKISSESYLSINPDIDVEELELTEKERIIINHLQSGDVTMNDMGKLLDIKSPYAHVKKLKEKNAIQVFEKVKDKYTPKQETWIRLTGHYAQEDQLNLLAAQLETKKKQLDVLLTYLKMVPILDDPSSNDEGISKKHLTNTGISISSLKTLTKNGVFEEWKKTVSRLDTLADTSQITVNLSTQQQQARDEIFQAFESKSTVLLHGVTGSGKTEIYISIIQDILESGGQVLYLLPEIALTTQIIKRLTRVFGKTFGVFHSKYSDNERVEVWQKVLQGEYNFVVGVRSAVFLPFNDLSLIIVDEEHEPSFKQYEPAPRYHARDAAIYLAAKYHAKVLLGTATPALETYKNALEGKYGLVSLESRFSNVDLPEVTFADLIKERKQRKIKGNFSSVLLGALKDILERNKQAILFQNRRGYAPYLTCDNCGYIPKCPHCDVSLTFHSYQNLLICHYCGYKSEVLSECVQCQSTEIKTMSYGTERIEEELELLLPTARIRRMDLDSTRSKYSYQKIIDEFEAGDIDILVGTQMVSKGLDFGNVELVGVFDADRMIHFPDFRSHERAYQLIHQVSGRAGRRDVRGQVVIQTNDPMQPLLAYLRRQDYIGFYRSEILEREQFRYPPFYRIIQITFKDPDKQVVGDAARYYGGILRKQLGDHRVMGPVEPMVSKIRNQYLFEITVKFEKQGINLRALKEFLLNSRNMLQSQRLYKSVRVYFDVDPV</sequence>
<feature type="binding site" evidence="12">
    <location>
        <position position="568"/>
    </location>
    <ligand>
        <name>Zn(2+)</name>
        <dbReference type="ChEBI" id="CHEBI:29105"/>
        <label>1</label>
    </ligand>
</feature>
<evidence type="ECO:0000256" key="8">
    <source>
        <dbReference type="ARBA" id="ARBA00022840"/>
    </source>
</evidence>
<comment type="caution">
    <text evidence="15">The sequence shown here is derived from an EMBL/GenBank/DDBJ whole genome shotgun (WGS) entry which is preliminary data.</text>
</comment>
<dbReference type="CDD" id="cd18804">
    <property type="entry name" value="SF2_C_priA"/>
    <property type="match status" value="1"/>
</dbReference>
<dbReference type="GO" id="GO:0016887">
    <property type="term" value="F:ATP hydrolysis activity"/>
    <property type="evidence" value="ECO:0007669"/>
    <property type="project" value="RHEA"/>
</dbReference>
<dbReference type="PANTHER" id="PTHR30580">
    <property type="entry name" value="PRIMOSOMAL PROTEIN N"/>
    <property type="match status" value="1"/>
</dbReference>
<dbReference type="Gene3D" id="3.40.1440.60">
    <property type="entry name" value="PriA, 3(prime) DNA-binding domain"/>
    <property type="match status" value="1"/>
</dbReference>
<keyword evidence="6 12" id="KW-0347">Helicase</keyword>
<dbReference type="Pfam" id="PF18074">
    <property type="entry name" value="PriA_C"/>
    <property type="match status" value="1"/>
</dbReference>
<dbReference type="GO" id="GO:0003677">
    <property type="term" value="F:DNA binding"/>
    <property type="evidence" value="ECO:0007669"/>
    <property type="project" value="UniProtKB-UniRule"/>
</dbReference>
<gene>
    <name evidence="12" type="primary">priA</name>
    <name evidence="15" type="ORF">C7460_11581</name>
</gene>
<dbReference type="PANTHER" id="PTHR30580:SF0">
    <property type="entry name" value="PRIMOSOMAL PROTEIN N"/>
    <property type="match status" value="1"/>
</dbReference>
<dbReference type="EMBL" id="QREG01000015">
    <property type="protein sequence ID" value="RED96190.1"/>
    <property type="molecule type" value="Genomic_DNA"/>
</dbReference>
<feature type="binding site" evidence="12">
    <location>
        <position position="525"/>
    </location>
    <ligand>
        <name>Zn(2+)</name>
        <dbReference type="ChEBI" id="CHEBI:29105"/>
        <label>1</label>
    </ligand>
</feature>
<keyword evidence="4 12" id="KW-0547">Nucleotide-binding</keyword>
<keyword evidence="5 12" id="KW-0378">Hydrolase</keyword>
<dbReference type="FunFam" id="3.40.1440.60:FF:000001">
    <property type="entry name" value="Primosomal protein N"/>
    <property type="match status" value="1"/>
</dbReference>
<comment type="function">
    <text evidence="12">Initiates the restart of stalled replication forks, which reloads the replicative helicase on sites other than the origin of replication. Recognizes and binds to abandoned replication forks and remodels them to uncover a helicase loading site. Promotes assembly of the primosome at these replication forks.</text>
</comment>
<feature type="domain" description="Helicase ATP-binding" evidence="13">
    <location>
        <begin position="295"/>
        <end position="462"/>
    </location>
</feature>
<reference evidence="15 16" key="1">
    <citation type="submission" date="2018-07" db="EMBL/GenBank/DDBJ databases">
        <title>Genomic Encyclopedia of Type Strains, Phase IV (KMG-IV): sequencing the most valuable type-strain genomes for metagenomic binning, comparative biology and taxonomic classification.</title>
        <authorList>
            <person name="Goeker M."/>
        </authorList>
    </citation>
    <scope>NUCLEOTIDE SEQUENCE [LARGE SCALE GENOMIC DNA]</scope>
    <source>
        <strain evidence="15 16">DSM 4134</strain>
    </source>
</reference>
<feature type="domain" description="Helicase C-terminal" evidence="14">
    <location>
        <begin position="560"/>
        <end position="734"/>
    </location>
</feature>
<dbReference type="GO" id="GO:0005524">
    <property type="term" value="F:ATP binding"/>
    <property type="evidence" value="ECO:0007669"/>
    <property type="project" value="UniProtKB-UniRule"/>
</dbReference>
<dbReference type="PROSITE" id="PS51192">
    <property type="entry name" value="HELICASE_ATP_BIND_1"/>
    <property type="match status" value="1"/>
</dbReference>
<evidence type="ECO:0000256" key="9">
    <source>
        <dbReference type="ARBA" id="ARBA00023125"/>
    </source>
</evidence>
<keyword evidence="2 12" id="KW-0235">DNA replication</keyword>
<keyword evidence="10 12" id="KW-0413">Isomerase</keyword>
<dbReference type="InterPro" id="IPR027417">
    <property type="entry name" value="P-loop_NTPase"/>
</dbReference>
<comment type="catalytic activity">
    <reaction evidence="12">
        <text>Couples ATP hydrolysis with the unwinding of duplex DNA by translocating in the 3'-5' direction.</text>
        <dbReference type="EC" id="5.6.2.4"/>
    </reaction>
</comment>
<dbReference type="Gene3D" id="3.40.50.300">
    <property type="entry name" value="P-loop containing nucleotide triphosphate hydrolases"/>
    <property type="match status" value="2"/>
</dbReference>
<evidence type="ECO:0000256" key="7">
    <source>
        <dbReference type="ARBA" id="ARBA00022833"/>
    </source>
</evidence>
<evidence type="ECO:0000259" key="14">
    <source>
        <dbReference type="PROSITE" id="PS51194"/>
    </source>
</evidence>
<comment type="cofactor">
    <cofactor evidence="12">
        <name>Zn(2+)</name>
        <dbReference type="ChEBI" id="CHEBI:29105"/>
    </cofactor>
    <text evidence="12">Binds 2 zinc ions per subunit.</text>
</comment>
<dbReference type="RefSeq" id="WP_115869047.1">
    <property type="nucleotide sequence ID" value="NZ_QREG01000015.1"/>
</dbReference>
<feature type="binding site" evidence="12">
    <location>
        <position position="528"/>
    </location>
    <ligand>
        <name>Zn(2+)</name>
        <dbReference type="ChEBI" id="CHEBI:29105"/>
        <label>1</label>
    </ligand>
</feature>
<dbReference type="InterPro" id="IPR041222">
    <property type="entry name" value="PriA_3primeBD"/>
</dbReference>
<dbReference type="OrthoDB" id="9759544at2"/>
<evidence type="ECO:0000256" key="5">
    <source>
        <dbReference type="ARBA" id="ARBA00022801"/>
    </source>
</evidence>
<organism evidence="15 16">
    <name type="scientific">Marinoscillum furvescens DSM 4134</name>
    <dbReference type="NCBI Taxonomy" id="1122208"/>
    <lineage>
        <taxon>Bacteria</taxon>
        <taxon>Pseudomonadati</taxon>
        <taxon>Bacteroidota</taxon>
        <taxon>Cytophagia</taxon>
        <taxon>Cytophagales</taxon>
        <taxon>Reichenbachiellaceae</taxon>
        <taxon>Marinoscillum</taxon>
    </lineage>
</organism>
<keyword evidence="7 12" id="KW-0862">Zinc</keyword>
<dbReference type="InterPro" id="IPR011545">
    <property type="entry name" value="DEAD/DEAH_box_helicase_dom"/>
</dbReference>
<keyword evidence="1 12" id="KW-0639">Primosome</keyword>
<keyword evidence="3 12" id="KW-0479">Metal-binding</keyword>
<keyword evidence="16" id="KW-1185">Reference proteome</keyword>
<dbReference type="PROSITE" id="PS51194">
    <property type="entry name" value="HELICASE_CTER"/>
    <property type="match status" value="1"/>
</dbReference>
<dbReference type="FunFam" id="3.40.50.300:FF:000489">
    <property type="entry name" value="Primosome assembly protein PriA"/>
    <property type="match status" value="1"/>
</dbReference>
<feature type="binding site" evidence="12">
    <location>
        <position position="537"/>
    </location>
    <ligand>
        <name>Zn(2+)</name>
        <dbReference type="ChEBI" id="CHEBI:29105"/>
        <label>2</label>
    </ligand>
</feature>
<dbReference type="GO" id="GO:0006310">
    <property type="term" value="P:DNA recombination"/>
    <property type="evidence" value="ECO:0007669"/>
    <property type="project" value="InterPro"/>
</dbReference>
<dbReference type="SUPFAM" id="SSF52540">
    <property type="entry name" value="P-loop containing nucleoside triphosphate hydrolases"/>
    <property type="match status" value="1"/>
</dbReference>
<dbReference type="HAMAP" id="MF_00983">
    <property type="entry name" value="PriA"/>
    <property type="match status" value="1"/>
</dbReference>
<evidence type="ECO:0000256" key="12">
    <source>
        <dbReference type="HAMAP-Rule" id="MF_00983"/>
    </source>
</evidence>
<dbReference type="SMART" id="SM00487">
    <property type="entry name" value="DEXDc"/>
    <property type="match status" value="1"/>
</dbReference>
<accession>A0A3D9KZW4</accession>
<comment type="subunit">
    <text evidence="12">Component of the replication restart primosome.</text>
</comment>